<dbReference type="SUPFAM" id="SSF46785">
    <property type="entry name" value="Winged helix' DNA-binding domain"/>
    <property type="match status" value="1"/>
</dbReference>
<evidence type="ECO:0000256" key="4">
    <source>
        <dbReference type="SAM" id="MobiDB-lite"/>
    </source>
</evidence>
<sequence>MIDPTDPLDDASQLLFFAFRNLTAEPDRILAERGLSRVHHRVLYFVRRDPGLSPGDLLRILRVSKQALARPLRELLAHGLIASAAVPDDRRRRALTLTARGAALERRVSGAQRRLFAGAFRAAGPAAADGWRDIMATLGDRATARAARAGARRGASRPARAASPSRR</sequence>
<feature type="region of interest" description="Disordered" evidence="4">
    <location>
        <begin position="145"/>
        <end position="167"/>
    </location>
</feature>
<dbReference type="InterPro" id="IPR039422">
    <property type="entry name" value="MarR/SlyA-like"/>
</dbReference>
<keyword evidence="2" id="KW-0238">DNA-binding</keyword>
<dbReference type="PANTHER" id="PTHR33164:SF44">
    <property type="entry name" value="TRANSCRIPTIONAL REGULATORY PROTEIN"/>
    <property type="match status" value="1"/>
</dbReference>
<evidence type="ECO:0000313" key="6">
    <source>
        <dbReference type="EMBL" id="ACL66908.1"/>
    </source>
</evidence>
<evidence type="ECO:0000256" key="1">
    <source>
        <dbReference type="ARBA" id="ARBA00023015"/>
    </source>
</evidence>
<dbReference type="AlphaFoldDB" id="B8J613"/>
<evidence type="ECO:0000256" key="3">
    <source>
        <dbReference type="ARBA" id="ARBA00023163"/>
    </source>
</evidence>
<evidence type="ECO:0000259" key="5">
    <source>
        <dbReference type="PROSITE" id="PS50995"/>
    </source>
</evidence>
<dbReference type="PRINTS" id="PR00598">
    <property type="entry name" value="HTHMARR"/>
</dbReference>
<dbReference type="GO" id="GO:0003677">
    <property type="term" value="F:DNA binding"/>
    <property type="evidence" value="ECO:0007669"/>
    <property type="project" value="UniProtKB-KW"/>
</dbReference>
<dbReference type="PROSITE" id="PS50995">
    <property type="entry name" value="HTH_MARR_2"/>
    <property type="match status" value="1"/>
</dbReference>
<evidence type="ECO:0000256" key="2">
    <source>
        <dbReference type="ARBA" id="ARBA00023125"/>
    </source>
</evidence>
<feature type="domain" description="HTH marR-type" evidence="5">
    <location>
        <begin position="8"/>
        <end position="140"/>
    </location>
</feature>
<keyword evidence="7" id="KW-1185">Reference proteome</keyword>
<feature type="compositionally biased region" description="Low complexity" evidence="4">
    <location>
        <begin position="156"/>
        <end position="167"/>
    </location>
</feature>
<dbReference type="GO" id="GO:0006950">
    <property type="term" value="P:response to stress"/>
    <property type="evidence" value="ECO:0007669"/>
    <property type="project" value="TreeGrafter"/>
</dbReference>
<dbReference type="PANTHER" id="PTHR33164">
    <property type="entry name" value="TRANSCRIPTIONAL REGULATOR, MARR FAMILY"/>
    <property type="match status" value="1"/>
</dbReference>
<dbReference type="Pfam" id="PF12802">
    <property type="entry name" value="MarR_2"/>
    <property type="match status" value="1"/>
</dbReference>
<organism evidence="6 7">
    <name type="scientific">Anaeromyxobacter dehalogenans (strain ATCC BAA-258 / DSM 21875 / 2CP-1)</name>
    <dbReference type="NCBI Taxonomy" id="455488"/>
    <lineage>
        <taxon>Bacteria</taxon>
        <taxon>Pseudomonadati</taxon>
        <taxon>Myxococcota</taxon>
        <taxon>Myxococcia</taxon>
        <taxon>Myxococcales</taxon>
        <taxon>Cystobacterineae</taxon>
        <taxon>Anaeromyxobacteraceae</taxon>
        <taxon>Anaeromyxobacter</taxon>
    </lineage>
</organism>
<dbReference type="HOGENOM" id="CLU_102087_1_0_7"/>
<dbReference type="KEGG" id="acp:A2cp1_3578"/>
<dbReference type="Gene3D" id="1.10.10.10">
    <property type="entry name" value="Winged helix-like DNA-binding domain superfamily/Winged helix DNA-binding domain"/>
    <property type="match status" value="1"/>
</dbReference>
<evidence type="ECO:0000313" key="7">
    <source>
        <dbReference type="Proteomes" id="UP000007089"/>
    </source>
</evidence>
<dbReference type="InterPro" id="IPR000835">
    <property type="entry name" value="HTH_MarR-typ"/>
</dbReference>
<dbReference type="EMBL" id="CP001359">
    <property type="protein sequence ID" value="ACL66908.1"/>
    <property type="molecule type" value="Genomic_DNA"/>
</dbReference>
<keyword evidence="3" id="KW-0804">Transcription</keyword>
<dbReference type="Proteomes" id="UP000007089">
    <property type="component" value="Chromosome"/>
</dbReference>
<proteinExistence type="predicted"/>
<reference evidence="6" key="1">
    <citation type="submission" date="2009-01" db="EMBL/GenBank/DDBJ databases">
        <title>Complete sequence of Anaeromyxobacter dehalogenans 2CP-1.</title>
        <authorList>
            <consortium name="US DOE Joint Genome Institute"/>
            <person name="Lucas S."/>
            <person name="Copeland A."/>
            <person name="Lapidus A."/>
            <person name="Glavina del Rio T."/>
            <person name="Dalin E."/>
            <person name="Tice H."/>
            <person name="Bruce D."/>
            <person name="Goodwin L."/>
            <person name="Pitluck S."/>
            <person name="Saunders E."/>
            <person name="Brettin T."/>
            <person name="Detter J.C."/>
            <person name="Han C."/>
            <person name="Larimer F."/>
            <person name="Land M."/>
            <person name="Hauser L."/>
            <person name="Kyrpides N."/>
            <person name="Ovchinnikova G."/>
            <person name="Beliaev A.S."/>
            <person name="Richardson P."/>
        </authorList>
    </citation>
    <scope>NUCLEOTIDE SEQUENCE</scope>
    <source>
        <strain evidence="6">2CP-1</strain>
    </source>
</reference>
<keyword evidence="1" id="KW-0805">Transcription regulation</keyword>
<dbReference type="InterPro" id="IPR023187">
    <property type="entry name" value="Tscrpt_reg_MarR-type_CS"/>
</dbReference>
<dbReference type="SMART" id="SM00347">
    <property type="entry name" value="HTH_MARR"/>
    <property type="match status" value="1"/>
</dbReference>
<dbReference type="GO" id="GO:0003700">
    <property type="term" value="F:DNA-binding transcription factor activity"/>
    <property type="evidence" value="ECO:0007669"/>
    <property type="project" value="InterPro"/>
</dbReference>
<dbReference type="InterPro" id="IPR036388">
    <property type="entry name" value="WH-like_DNA-bd_sf"/>
</dbReference>
<dbReference type="InterPro" id="IPR036390">
    <property type="entry name" value="WH_DNA-bd_sf"/>
</dbReference>
<gene>
    <name evidence="6" type="ordered locus">A2cp1_3578</name>
</gene>
<dbReference type="PROSITE" id="PS01117">
    <property type="entry name" value="HTH_MARR_1"/>
    <property type="match status" value="1"/>
</dbReference>
<accession>B8J613</accession>
<protein>
    <submittedName>
        <fullName evidence="6">Transcriptional regulator, MarR family</fullName>
    </submittedName>
</protein>
<name>B8J613_ANAD2</name>